<dbReference type="Gene3D" id="1.20.1250.20">
    <property type="entry name" value="MFS general substrate transporter like domains"/>
    <property type="match status" value="2"/>
</dbReference>
<feature type="transmembrane region" description="Helical" evidence="4">
    <location>
        <begin position="612"/>
        <end position="631"/>
    </location>
</feature>
<evidence type="ECO:0000313" key="6">
    <source>
        <dbReference type="EMBL" id="MDI1487130.1"/>
    </source>
</evidence>
<dbReference type="Pfam" id="PF07690">
    <property type="entry name" value="MFS_1"/>
    <property type="match status" value="1"/>
</dbReference>
<keyword evidence="4" id="KW-0812">Transmembrane</keyword>
<dbReference type="InterPro" id="IPR049326">
    <property type="entry name" value="Rhodopsin_dom_fungi"/>
</dbReference>
<feature type="transmembrane region" description="Helical" evidence="4">
    <location>
        <begin position="732"/>
        <end position="750"/>
    </location>
</feature>
<feature type="transmembrane region" description="Helical" evidence="4">
    <location>
        <begin position="708"/>
        <end position="727"/>
    </location>
</feature>
<feature type="transmembrane region" description="Helical" evidence="4">
    <location>
        <begin position="20"/>
        <end position="40"/>
    </location>
</feature>
<sequence>MADSAEIDTLDRQSRASEVLTVTIIMLCLSTVFVVLRLISRFGIVKRISYDDYAIMLAWLIAFGFSFSICYGTSIGLGRHEANVLKEDKGSLRKVEYVFTVLYNPALMATKTSICIFYLTLAKNQRIFRITTWATLLVVNVAGIALTFLNVFQCRPVGAAFLDPPPESATCIDIVTLYLSSAPVNIITDLALLFLPMPILTGMRLPRNEKLILIITFSFGAFVAVVDVVRIAYLESAALAKLKSTTGEGSINEYGDYSWVASLSFMWSAVEVHVGMICACVPGIKPLVAKVFPAFLGRIKAAGQLQGNPFTGPGDAQWANVKPKSQRASTLPPRSPGPASAPISPMAPAMQPRPKAGDSESQEPEPKDDQEMGLMDFLTTPDTTAATLKLNHASTGPAALTLSPTHATWGDTESRPRTPSLTIFDFVNMKNPKSMVKLTNKESIFPNSLVTILFFLWGFAYGLLSVLNEQFQVVTKISSSQAVGLHAAYYGAYLIAPLTFAGYVFRKAGFKASFMCGLCIYGVGTLVFWPSAVLASFPAFLISNFFIGLGVATLETAGNPFISLCGPPEYAETRLNISQGVQAIGTVVAPILAKKVLFKSVNDAPSLVDVQWTYLGIALFDVILALIFFYLPIPEASDEELETQALKRDAVHRRKVLGLPVIYTTLIIGVFSQFCYVGGQEAIATYCQEYVAFVRPNSTLSPFDYQSLGHTVFAVGRFLTAFMGVWLKPRHILGLLYAGVIITSALAMSTTGYTGVAMVVLVFLFESGIFSLIFAISLRGLGAKTKWGAIALAAGTSGGAVIPGIESPVIDRRGVRYSYAVIVAAFAFGAVMPLYLEAVPAARKQVDPVCLDGAKRRSTILQRANGGGDEEKPSKKRRGSEVLKSAFAIRKITDPKKRGKEKEESNMTTDATPVVDRGEDDGPDFEHVEAFAGRSKHST</sequence>
<evidence type="ECO:0000259" key="5">
    <source>
        <dbReference type="PROSITE" id="PS50850"/>
    </source>
</evidence>
<keyword evidence="4" id="KW-1133">Transmembrane helix</keyword>
<feature type="transmembrane region" description="Helical" evidence="4">
    <location>
        <begin position="512"/>
        <end position="529"/>
    </location>
</feature>
<dbReference type="GO" id="GO:0022857">
    <property type="term" value="F:transmembrane transporter activity"/>
    <property type="evidence" value="ECO:0007669"/>
    <property type="project" value="InterPro"/>
</dbReference>
<evidence type="ECO:0000313" key="7">
    <source>
        <dbReference type="Proteomes" id="UP001161017"/>
    </source>
</evidence>
<feature type="compositionally biased region" description="Basic and acidic residues" evidence="3">
    <location>
        <begin position="891"/>
        <end position="905"/>
    </location>
</feature>
<accession>A0AA43QMR7</accession>
<comment type="caution">
    <text evidence="6">The sequence shown here is derived from an EMBL/GenBank/DDBJ whole genome shotgun (WGS) entry which is preliminary data.</text>
</comment>
<feature type="transmembrane region" description="Helical" evidence="4">
    <location>
        <begin position="444"/>
        <end position="467"/>
    </location>
</feature>
<feature type="transmembrane region" description="Helical" evidence="4">
    <location>
        <begin position="172"/>
        <end position="199"/>
    </location>
</feature>
<feature type="region of interest" description="Disordered" evidence="3">
    <location>
        <begin position="310"/>
        <end position="372"/>
    </location>
</feature>
<evidence type="ECO:0000256" key="1">
    <source>
        <dbReference type="ARBA" id="ARBA00004429"/>
    </source>
</evidence>
<dbReference type="InterPro" id="IPR020846">
    <property type="entry name" value="MFS_dom"/>
</dbReference>
<dbReference type="PROSITE" id="PS50850">
    <property type="entry name" value="MFS"/>
    <property type="match status" value="1"/>
</dbReference>
<proteinExistence type="predicted"/>
<keyword evidence="7" id="KW-1185">Reference proteome</keyword>
<dbReference type="InterPro" id="IPR050375">
    <property type="entry name" value="MFS_TsgA-like"/>
</dbReference>
<feature type="transmembrane region" description="Helical" evidence="4">
    <location>
        <begin position="656"/>
        <end position="679"/>
    </location>
</feature>
<dbReference type="Proteomes" id="UP001161017">
    <property type="component" value="Unassembled WGS sequence"/>
</dbReference>
<evidence type="ECO:0000256" key="4">
    <source>
        <dbReference type="SAM" id="Phobius"/>
    </source>
</evidence>
<evidence type="ECO:0000256" key="2">
    <source>
        <dbReference type="ARBA" id="ARBA00022475"/>
    </source>
</evidence>
<dbReference type="InterPro" id="IPR011701">
    <property type="entry name" value="MFS"/>
</dbReference>
<keyword evidence="4" id="KW-0472">Membrane</keyword>
<feature type="transmembrane region" description="Helical" evidence="4">
    <location>
        <begin position="787"/>
        <end position="805"/>
    </location>
</feature>
<feature type="compositionally biased region" description="Low complexity" evidence="3">
    <location>
        <begin position="337"/>
        <end position="352"/>
    </location>
</feature>
<name>A0AA43QMR7_9LECA</name>
<dbReference type="SUPFAM" id="SSF103473">
    <property type="entry name" value="MFS general substrate transporter"/>
    <property type="match status" value="1"/>
</dbReference>
<dbReference type="InterPro" id="IPR036259">
    <property type="entry name" value="MFS_trans_sf"/>
</dbReference>
<feature type="transmembrane region" description="Helical" evidence="4">
    <location>
        <begin position="817"/>
        <end position="836"/>
    </location>
</feature>
<dbReference type="PANTHER" id="PTHR43702">
    <property type="entry name" value="L-FUCOSE-PROTON SYMPORTER"/>
    <property type="match status" value="1"/>
</dbReference>
<feature type="transmembrane region" description="Helical" evidence="4">
    <location>
        <begin position="133"/>
        <end position="152"/>
    </location>
</feature>
<feature type="transmembrane region" description="Helical" evidence="4">
    <location>
        <begin position="52"/>
        <end position="77"/>
    </location>
</feature>
<feature type="transmembrane region" description="Helical" evidence="4">
    <location>
        <begin position="97"/>
        <end position="121"/>
    </location>
</feature>
<dbReference type="PANTHER" id="PTHR43702:SF13">
    <property type="entry name" value="MONOSACCHARIDE TRANSPORTER, PUTATIVE (AFU_ORTHOLOGUE AFUA_4G06630)-RELATED"/>
    <property type="match status" value="1"/>
</dbReference>
<protein>
    <recommendedName>
        <fullName evidence="5">Major facilitator superfamily (MFS) profile domain-containing protein</fullName>
    </recommendedName>
</protein>
<feature type="transmembrane region" description="Helical" evidence="4">
    <location>
        <begin position="756"/>
        <end position="775"/>
    </location>
</feature>
<organism evidence="6 7">
    <name type="scientific">Ramalina farinacea</name>
    <dbReference type="NCBI Taxonomy" id="258253"/>
    <lineage>
        <taxon>Eukaryota</taxon>
        <taxon>Fungi</taxon>
        <taxon>Dikarya</taxon>
        <taxon>Ascomycota</taxon>
        <taxon>Pezizomycotina</taxon>
        <taxon>Lecanoromycetes</taxon>
        <taxon>OSLEUM clade</taxon>
        <taxon>Lecanoromycetidae</taxon>
        <taxon>Lecanorales</taxon>
        <taxon>Lecanorineae</taxon>
        <taxon>Ramalinaceae</taxon>
        <taxon>Ramalina</taxon>
    </lineage>
</organism>
<dbReference type="EMBL" id="JAPUFD010000005">
    <property type="protein sequence ID" value="MDI1487130.1"/>
    <property type="molecule type" value="Genomic_DNA"/>
</dbReference>
<gene>
    <name evidence="6" type="ORF">OHK93_006398</name>
</gene>
<evidence type="ECO:0000256" key="3">
    <source>
        <dbReference type="SAM" id="MobiDB-lite"/>
    </source>
</evidence>
<feature type="transmembrane region" description="Helical" evidence="4">
    <location>
        <begin position="211"/>
        <end position="233"/>
    </location>
</feature>
<dbReference type="GO" id="GO:0005886">
    <property type="term" value="C:plasma membrane"/>
    <property type="evidence" value="ECO:0007669"/>
    <property type="project" value="UniProtKB-SubCell"/>
</dbReference>
<comment type="subcellular location">
    <subcellularLocation>
        <location evidence="1">Cell inner membrane</location>
        <topology evidence="1">Multi-pass membrane protein</topology>
    </subcellularLocation>
</comment>
<dbReference type="AlphaFoldDB" id="A0AA43QMR7"/>
<feature type="domain" description="Major facilitator superfamily (MFS) profile" evidence="5">
    <location>
        <begin position="446"/>
        <end position="841"/>
    </location>
</feature>
<feature type="region of interest" description="Disordered" evidence="3">
    <location>
        <begin position="860"/>
        <end position="939"/>
    </location>
</feature>
<keyword evidence="2" id="KW-1003">Cell membrane</keyword>
<reference evidence="6" key="1">
    <citation type="journal article" date="2023" name="Genome Biol. Evol.">
        <title>First Whole Genome Sequence and Flow Cytometry Genome Size Data for the Lichen-Forming Fungus Ramalina farinacea (Ascomycota).</title>
        <authorList>
            <person name="Llewellyn T."/>
            <person name="Mian S."/>
            <person name="Hill R."/>
            <person name="Leitch I.J."/>
            <person name="Gaya E."/>
        </authorList>
    </citation>
    <scope>NUCLEOTIDE SEQUENCE</scope>
    <source>
        <strain evidence="6">LIQ254RAFAR</strain>
    </source>
</reference>
<dbReference type="Pfam" id="PF20684">
    <property type="entry name" value="Fung_rhodopsin"/>
    <property type="match status" value="1"/>
</dbReference>
<feature type="transmembrane region" description="Helical" evidence="4">
    <location>
        <begin position="487"/>
        <end position="505"/>
    </location>
</feature>